<protein>
    <submittedName>
        <fullName evidence="2">Uncharacterized protein</fullName>
    </submittedName>
</protein>
<evidence type="ECO:0000256" key="1">
    <source>
        <dbReference type="SAM" id="MobiDB-lite"/>
    </source>
</evidence>
<dbReference type="Proteomes" id="UP001221898">
    <property type="component" value="Unassembled WGS sequence"/>
</dbReference>
<proteinExistence type="predicted"/>
<dbReference type="AlphaFoldDB" id="A0AAD7RHG0"/>
<comment type="caution">
    <text evidence="2">The sequence shown here is derived from an EMBL/GenBank/DDBJ whole genome shotgun (WGS) entry which is preliminary data.</text>
</comment>
<sequence length="79" mass="9101">MHCSITSASWLPPIVLSRLQYGQSATRGHTTAKIRGYTRRENKVEHLTPDWNPHQRPSRSCSGGHLLPRNVWCSPLRRR</sequence>
<dbReference type="EMBL" id="JAINUG010000281">
    <property type="protein sequence ID" value="KAJ8383992.1"/>
    <property type="molecule type" value="Genomic_DNA"/>
</dbReference>
<reference evidence="2" key="1">
    <citation type="journal article" date="2023" name="Science">
        <title>Genome structures resolve the early diversification of teleost fishes.</title>
        <authorList>
            <person name="Parey E."/>
            <person name="Louis A."/>
            <person name="Montfort J."/>
            <person name="Bouchez O."/>
            <person name="Roques C."/>
            <person name="Iampietro C."/>
            <person name="Lluch J."/>
            <person name="Castinel A."/>
            <person name="Donnadieu C."/>
            <person name="Desvignes T."/>
            <person name="Floi Bucao C."/>
            <person name="Jouanno E."/>
            <person name="Wen M."/>
            <person name="Mejri S."/>
            <person name="Dirks R."/>
            <person name="Jansen H."/>
            <person name="Henkel C."/>
            <person name="Chen W.J."/>
            <person name="Zahm M."/>
            <person name="Cabau C."/>
            <person name="Klopp C."/>
            <person name="Thompson A.W."/>
            <person name="Robinson-Rechavi M."/>
            <person name="Braasch I."/>
            <person name="Lecointre G."/>
            <person name="Bobe J."/>
            <person name="Postlethwait J.H."/>
            <person name="Berthelot C."/>
            <person name="Roest Crollius H."/>
            <person name="Guiguen Y."/>
        </authorList>
    </citation>
    <scope>NUCLEOTIDE SEQUENCE</scope>
    <source>
        <strain evidence="2">NC1722</strain>
    </source>
</reference>
<name>A0AAD7RHG0_9TELE</name>
<keyword evidence="3" id="KW-1185">Reference proteome</keyword>
<evidence type="ECO:0000313" key="3">
    <source>
        <dbReference type="Proteomes" id="UP001221898"/>
    </source>
</evidence>
<accession>A0AAD7RHG0</accession>
<feature type="region of interest" description="Disordered" evidence="1">
    <location>
        <begin position="47"/>
        <end position="68"/>
    </location>
</feature>
<evidence type="ECO:0000313" key="2">
    <source>
        <dbReference type="EMBL" id="KAJ8383992.1"/>
    </source>
</evidence>
<organism evidence="2 3">
    <name type="scientific">Aldrovandia affinis</name>
    <dbReference type="NCBI Taxonomy" id="143900"/>
    <lineage>
        <taxon>Eukaryota</taxon>
        <taxon>Metazoa</taxon>
        <taxon>Chordata</taxon>
        <taxon>Craniata</taxon>
        <taxon>Vertebrata</taxon>
        <taxon>Euteleostomi</taxon>
        <taxon>Actinopterygii</taxon>
        <taxon>Neopterygii</taxon>
        <taxon>Teleostei</taxon>
        <taxon>Notacanthiformes</taxon>
        <taxon>Halosauridae</taxon>
        <taxon>Aldrovandia</taxon>
    </lineage>
</organism>
<gene>
    <name evidence="2" type="ORF">AAFF_G00212360</name>
</gene>